<accession>A0A3D8S6G6</accession>
<dbReference type="RefSeq" id="XP_026604657.1">
    <property type="nucleotide sequence ID" value="XM_026747177.1"/>
</dbReference>
<organism evidence="1 2">
    <name type="scientific">Aspergillus mulundensis</name>
    <dbReference type="NCBI Taxonomy" id="1810919"/>
    <lineage>
        <taxon>Eukaryota</taxon>
        <taxon>Fungi</taxon>
        <taxon>Dikarya</taxon>
        <taxon>Ascomycota</taxon>
        <taxon>Pezizomycotina</taxon>
        <taxon>Eurotiomycetes</taxon>
        <taxon>Eurotiomycetidae</taxon>
        <taxon>Eurotiales</taxon>
        <taxon>Aspergillaceae</taxon>
        <taxon>Aspergillus</taxon>
        <taxon>Aspergillus subgen. Nidulantes</taxon>
    </lineage>
</organism>
<protein>
    <submittedName>
        <fullName evidence="1">Uncharacterized protein</fullName>
    </submittedName>
</protein>
<proteinExistence type="predicted"/>
<dbReference type="GeneID" id="38115531"/>
<reference evidence="1 2" key="1">
    <citation type="journal article" date="2018" name="IMA Fungus">
        <title>IMA Genome-F 9: Draft genome sequence of Annulohypoxylon stygium, Aspergillus mulundensis, Berkeleyomyces basicola (syn. Thielaviopsis basicola), Ceratocystis smalleyi, two Cercospora beticola strains, Coleophoma cylindrospora, Fusarium fracticaudum, Phialophora cf. hyalina, and Morchella septimelata.</title>
        <authorList>
            <person name="Wingfield B.D."/>
            <person name="Bills G.F."/>
            <person name="Dong Y."/>
            <person name="Huang W."/>
            <person name="Nel W.J."/>
            <person name="Swalarsk-Parry B.S."/>
            <person name="Vaghefi N."/>
            <person name="Wilken P.M."/>
            <person name="An Z."/>
            <person name="de Beer Z.W."/>
            <person name="De Vos L."/>
            <person name="Chen L."/>
            <person name="Duong T.A."/>
            <person name="Gao Y."/>
            <person name="Hammerbacher A."/>
            <person name="Kikkert J.R."/>
            <person name="Li Y."/>
            <person name="Li H."/>
            <person name="Li K."/>
            <person name="Li Q."/>
            <person name="Liu X."/>
            <person name="Ma X."/>
            <person name="Naidoo K."/>
            <person name="Pethybridge S.J."/>
            <person name="Sun J."/>
            <person name="Steenkamp E.T."/>
            <person name="van der Nest M.A."/>
            <person name="van Wyk S."/>
            <person name="Wingfield M.J."/>
            <person name="Xiong C."/>
            <person name="Yue Q."/>
            <person name="Zhang X."/>
        </authorList>
    </citation>
    <scope>NUCLEOTIDE SEQUENCE [LARGE SCALE GENOMIC DNA]</scope>
    <source>
        <strain evidence="1 2">DSM 5745</strain>
    </source>
</reference>
<dbReference type="OrthoDB" id="5346581at2759"/>
<sequence length="337" mass="38457">MTLSDPPRAALSTLETRHLELVRNTVLRILSTKQAEDVFAEVADGLPTQETAKYKPHCDEEELDDRTQPSARARDLVRTWRSDFDLGSLELESNVISTYQQTPLQAREFKARLIEITAVVIHTLAALLFSHTNHPPYKKPPPKNKIVMVDGWPQVTDELVPSRVPTYLYHNDYLDDDIYPLGIADIAAYWAETHLFGGVVVFYQGDNETELPTDLLPPSSLPLDDKRFLDVYLHPDCRFKVFRLSDAQIDQFVGFGVHGEPSASSPFPLKPERNTVRLFPAIAMSHYNVYRSKNDRKVREIDIARLNWGGRMEDDPQMMELVEERKKAELKQGNDGI</sequence>
<dbReference type="EMBL" id="PVWQ01000005">
    <property type="protein sequence ID" value="RDW81604.1"/>
    <property type="molecule type" value="Genomic_DNA"/>
</dbReference>
<name>A0A3D8S6G6_9EURO</name>
<keyword evidence="2" id="KW-1185">Reference proteome</keyword>
<comment type="caution">
    <text evidence="1">The sequence shown here is derived from an EMBL/GenBank/DDBJ whole genome shotgun (WGS) entry which is preliminary data.</text>
</comment>
<evidence type="ECO:0000313" key="1">
    <source>
        <dbReference type="EMBL" id="RDW81604.1"/>
    </source>
</evidence>
<dbReference type="Proteomes" id="UP000256690">
    <property type="component" value="Unassembled WGS sequence"/>
</dbReference>
<evidence type="ECO:0000313" key="2">
    <source>
        <dbReference type="Proteomes" id="UP000256690"/>
    </source>
</evidence>
<gene>
    <name evidence="1" type="ORF">DSM5745_05161</name>
</gene>
<dbReference type="AlphaFoldDB" id="A0A3D8S6G6"/>